<dbReference type="Pfam" id="PF08531">
    <property type="entry name" value="Bac_rhamnosid_N"/>
    <property type="match status" value="1"/>
</dbReference>
<organism evidence="8 9">
    <name type="scientific">Vanrija albida</name>
    <dbReference type="NCBI Taxonomy" id="181172"/>
    <lineage>
        <taxon>Eukaryota</taxon>
        <taxon>Fungi</taxon>
        <taxon>Dikarya</taxon>
        <taxon>Basidiomycota</taxon>
        <taxon>Agaricomycotina</taxon>
        <taxon>Tremellomycetes</taxon>
        <taxon>Trichosporonales</taxon>
        <taxon>Trichosporonaceae</taxon>
        <taxon>Vanrija</taxon>
    </lineage>
</organism>
<dbReference type="Gene3D" id="1.50.10.10">
    <property type="match status" value="1"/>
</dbReference>
<dbReference type="Pfam" id="PF17390">
    <property type="entry name" value="Bac_rhamnosid_C"/>
    <property type="match status" value="1"/>
</dbReference>
<evidence type="ECO:0000256" key="2">
    <source>
        <dbReference type="ARBA" id="ARBA00012652"/>
    </source>
</evidence>
<dbReference type="InterPro" id="IPR016007">
    <property type="entry name" value="Alpha_rhamnosid"/>
</dbReference>
<keyword evidence="9" id="KW-1185">Reference proteome</keyword>
<dbReference type="Gene3D" id="2.60.40.10">
    <property type="entry name" value="Immunoglobulins"/>
    <property type="match status" value="1"/>
</dbReference>
<evidence type="ECO:0000259" key="5">
    <source>
        <dbReference type="Pfam" id="PF08531"/>
    </source>
</evidence>
<sequence length="856" mass="94783">MTVDISITKVTAEHYEPGAAVGIASPRLSWRFSGTAANWKQEGYDIRVTRTSGTKEFSVESSDSILVPWPDAPLTSREQTTVEVRARGSDRSITAWAELKVEAALFGEGDWTANAVSSSPQELDAPKRPFLVRKHFSVDSVGPARLYITALGIYDAEINGKAVSDHVLAPGWQSYSYRHAYQTLDVTDLLQQGENVITAWVAEGWFAGRLGFLKGSRNIWGSQPALIAQLEVNGKLAVETDESWEWATGPLLLAEIYDGQSIDTTEPLSAWKPVTVISRPEVPLAAPQAPPVRRTHELKAVEIITTPSGKTVIDFGQNLVGWVRWNKQVDGTGTVAISHAEVLEHGELGTRPLRYAKATDHVKLGGVTLGYEPKFTFHGFRYAQVDGLPRNVQLDDFTAIVIHSDMEHTGDFECSHKGINQLHSNVVWGLRGNFVSVPTDCPQRDERLGWTADLMAFAPTASYLYNTSGLLTEWLGDVASEQLDYGKGRPPVVVPNVPTPVFGFRDRPMPAAIWSDVTTITPVDLYNLNGDLGLLSKQYESMVSWIAAIPRIDSGLWERVFQFGDWLDPRAPPDAPADGMTDPTLIANIYLVNTVRLAAKVATLLGKSDDANKYTREAAELLDAFHDEYVSPNGRITSDSQCVYVCSLWFDLHKTEQQRDRWVDQLVYLVRKERFRVGTGFASTPFILLVLAKHRPQVAYRMLQEEECPSWLYQVNMGATTMWERWDSMLPNGDINPGEMTSFNHYAFGSVAAFMHRVIGGLEALEPGWKVISVNPRPGGDITHASTSFLSPSGLVSCQWKLSSDRSKLTATVVIPPNTTAQIKVGSTQKTVGSGRWEVEGDWVEDKIPEAITYKF</sequence>
<dbReference type="InterPro" id="IPR008902">
    <property type="entry name" value="Rhamnosid_concanavalin"/>
</dbReference>
<dbReference type="Pfam" id="PF17389">
    <property type="entry name" value="Bac_rhamnosid6H"/>
    <property type="match status" value="1"/>
</dbReference>
<dbReference type="InterPro" id="IPR035398">
    <property type="entry name" value="Bac_rhamnosid_C"/>
</dbReference>
<dbReference type="Proteomes" id="UP001565368">
    <property type="component" value="Unassembled WGS sequence"/>
</dbReference>
<proteinExistence type="predicted"/>
<dbReference type="Gene3D" id="2.60.120.260">
    <property type="entry name" value="Galactose-binding domain-like"/>
    <property type="match status" value="2"/>
</dbReference>
<dbReference type="PANTHER" id="PTHR33307">
    <property type="entry name" value="ALPHA-RHAMNOSIDASE (EUROFUNG)"/>
    <property type="match status" value="1"/>
</dbReference>
<dbReference type="PANTHER" id="PTHR33307:SF6">
    <property type="entry name" value="ALPHA-RHAMNOSIDASE (EUROFUNG)-RELATED"/>
    <property type="match status" value="1"/>
</dbReference>
<dbReference type="InterPro" id="IPR008928">
    <property type="entry name" value="6-hairpin_glycosidase_sf"/>
</dbReference>
<dbReference type="InterPro" id="IPR035396">
    <property type="entry name" value="Bac_rhamnosid6H"/>
</dbReference>
<accession>A0ABR3PR47</accession>
<evidence type="ECO:0000313" key="8">
    <source>
        <dbReference type="EMBL" id="KAL1404925.1"/>
    </source>
</evidence>
<feature type="domain" description="Alpha-L-rhamnosidase concanavalin-like" evidence="4">
    <location>
        <begin position="305"/>
        <end position="403"/>
    </location>
</feature>
<evidence type="ECO:0000259" key="4">
    <source>
        <dbReference type="Pfam" id="PF05592"/>
    </source>
</evidence>
<dbReference type="InterPro" id="IPR013737">
    <property type="entry name" value="Bac_rhamnosid_N"/>
</dbReference>
<protein>
    <recommendedName>
        <fullName evidence="2">alpha-L-rhamnosidase</fullName>
        <ecNumber evidence="2">3.2.1.40</ecNumber>
    </recommendedName>
</protein>
<comment type="caution">
    <text evidence="8">The sequence shown here is derived from an EMBL/GenBank/DDBJ whole genome shotgun (WGS) entry which is preliminary data.</text>
</comment>
<evidence type="ECO:0000256" key="3">
    <source>
        <dbReference type="ARBA" id="ARBA00022801"/>
    </source>
</evidence>
<dbReference type="EC" id="3.2.1.40" evidence="2"/>
<name>A0ABR3PR47_9TREE</name>
<dbReference type="RefSeq" id="XP_069204869.1">
    <property type="nucleotide sequence ID" value="XM_069356932.1"/>
</dbReference>
<dbReference type="PIRSF" id="PIRSF010631">
    <property type="entry name" value="A-rhamnsds"/>
    <property type="match status" value="1"/>
</dbReference>
<gene>
    <name evidence="8" type="ORF">Q8F55_008537</name>
</gene>
<feature type="domain" description="Alpha-L-rhamnosidase C-terminal" evidence="7">
    <location>
        <begin position="761"/>
        <end position="834"/>
    </location>
</feature>
<dbReference type="Gene3D" id="2.60.420.10">
    <property type="entry name" value="Maltose phosphorylase, domain 3"/>
    <property type="match status" value="1"/>
</dbReference>
<dbReference type="EMBL" id="JBBXJM010000007">
    <property type="protein sequence ID" value="KAL1404925.1"/>
    <property type="molecule type" value="Genomic_DNA"/>
</dbReference>
<dbReference type="Pfam" id="PF05592">
    <property type="entry name" value="Bac_rhamnosid"/>
    <property type="match status" value="1"/>
</dbReference>
<evidence type="ECO:0000259" key="6">
    <source>
        <dbReference type="Pfam" id="PF17389"/>
    </source>
</evidence>
<comment type="catalytic activity">
    <reaction evidence="1">
        <text>Hydrolysis of terminal non-reducing alpha-L-rhamnose residues in alpha-L-rhamnosides.</text>
        <dbReference type="EC" id="3.2.1.40"/>
    </reaction>
</comment>
<dbReference type="GeneID" id="95989580"/>
<evidence type="ECO:0000313" key="9">
    <source>
        <dbReference type="Proteomes" id="UP001565368"/>
    </source>
</evidence>
<dbReference type="InterPro" id="IPR012341">
    <property type="entry name" value="6hp_glycosidase-like_sf"/>
</dbReference>
<keyword evidence="3" id="KW-0378">Hydrolase</keyword>
<dbReference type="Pfam" id="PF25788">
    <property type="entry name" value="Ig_Rha78A_N"/>
    <property type="match status" value="1"/>
</dbReference>
<feature type="domain" description="Bacterial alpha-L-rhamnosidase N-terminal" evidence="5">
    <location>
        <begin position="141"/>
        <end position="295"/>
    </location>
</feature>
<dbReference type="SUPFAM" id="SSF48208">
    <property type="entry name" value="Six-hairpin glycosidases"/>
    <property type="match status" value="1"/>
</dbReference>
<dbReference type="InterPro" id="IPR013783">
    <property type="entry name" value="Ig-like_fold"/>
</dbReference>
<feature type="domain" description="Alpha-L-rhamnosidase six-hairpin glycosidase" evidence="6">
    <location>
        <begin position="408"/>
        <end position="759"/>
    </location>
</feature>
<evidence type="ECO:0000256" key="1">
    <source>
        <dbReference type="ARBA" id="ARBA00001445"/>
    </source>
</evidence>
<reference evidence="8 9" key="1">
    <citation type="submission" date="2023-08" db="EMBL/GenBank/DDBJ databases">
        <title>Annotated Genome Sequence of Vanrija albida AlHP1.</title>
        <authorList>
            <person name="Herzog R."/>
        </authorList>
    </citation>
    <scope>NUCLEOTIDE SEQUENCE [LARGE SCALE GENOMIC DNA]</scope>
    <source>
        <strain evidence="8 9">AlHP1</strain>
    </source>
</reference>
<evidence type="ECO:0000259" key="7">
    <source>
        <dbReference type="Pfam" id="PF17390"/>
    </source>
</evidence>